<organism evidence="2 3">
    <name type="scientific">Massilia solisilvae</name>
    <dbReference type="NCBI Taxonomy" id="1811225"/>
    <lineage>
        <taxon>Bacteria</taxon>
        <taxon>Pseudomonadati</taxon>
        <taxon>Pseudomonadota</taxon>
        <taxon>Betaproteobacteria</taxon>
        <taxon>Burkholderiales</taxon>
        <taxon>Oxalobacteraceae</taxon>
        <taxon>Telluria group</taxon>
        <taxon>Massilia</taxon>
    </lineage>
</organism>
<reference evidence="2 3" key="1">
    <citation type="submission" date="2022-08" db="EMBL/GenBank/DDBJ databases">
        <title>Reclassification of Massilia species as members of the genera Telluria, Duganella, Pseudoduganella, Mokoshia gen. nov. and Zemynaea gen. nov. using orthogonal and non-orthogonal genome-based approaches.</title>
        <authorList>
            <person name="Bowman J.P."/>
        </authorList>
    </citation>
    <scope>NUCLEOTIDE SEQUENCE [LARGE SCALE GENOMIC DNA]</scope>
    <source>
        <strain evidence="2 3">JCM 31607</strain>
    </source>
</reference>
<feature type="chain" id="PRO_5046585323" evidence="1">
    <location>
        <begin position="19"/>
        <end position="124"/>
    </location>
</feature>
<evidence type="ECO:0000313" key="3">
    <source>
        <dbReference type="Proteomes" id="UP001205861"/>
    </source>
</evidence>
<feature type="signal peptide" evidence="1">
    <location>
        <begin position="1"/>
        <end position="18"/>
    </location>
</feature>
<dbReference type="Proteomes" id="UP001205861">
    <property type="component" value="Unassembled WGS sequence"/>
</dbReference>
<evidence type="ECO:0000256" key="1">
    <source>
        <dbReference type="SAM" id="SignalP"/>
    </source>
</evidence>
<sequence length="124" mass="13580">MRKLLAFLGTFALPLAFAASTGSPWSAKYKNLNASYLIYSGEPGERAAPSKTDRKIAIAVTGEPAKEIFDSLYPDEKDVTCTSEAGERLRRKGDVWCSYRPSDGYKCFMGFNLRNGEPHSGASC</sequence>
<name>A0ABT2BP12_9BURK</name>
<dbReference type="EMBL" id="JANUGV010000006">
    <property type="protein sequence ID" value="MCS0610256.1"/>
    <property type="molecule type" value="Genomic_DNA"/>
</dbReference>
<proteinExistence type="predicted"/>
<keyword evidence="3" id="KW-1185">Reference proteome</keyword>
<protein>
    <submittedName>
        <fullName evidence="2">Uncharacterized protein</fullName>
    </submittedName>
</protein>
<comment type="caution">
    <text evidence="2">The sequence shown here is derived from an EMBL/GenBank/DDBJ whole genome shotgun (WGS) entry which is preliminary data.</text>
</comment>
<accession>A0ABT2BP12</accession>
<evidence type="ECO:0000313" key="2">
    <source>
        <dbReference type="EMBL" id="MCS0610256.1"/>
    </source>
</evidence>
<gene>
    <name evidence="2" type="ORF">NX773_18975</name>
</gene>
<keyword evidence="1" id="KW-0732">Signal</keyword>
<dbReference type="RefSeq" id="WP_258857856.1">
    <property type="nucleotide sequence ID" value="NZ_JANUGV010000006.1"/>
</dbReference>